<dbReference type="Pfam" id="PF08240">
    <property type="entry name" value="ADH_N"/>
    <property type="match status" value="1"/>
</dbReference>
<dbReference type="InterPro" id="IPR011032">
    <property type="entry name" value="GroES-like_sf"/>
</dbReference>
<dbReference type="SUPFAM" id="SSF50129">
    <property type="entry name" value="GroES-like"/>
    <property type="match status" value="1"/>
</dbReference>
<dbReference type="EMBL" id="KV875102">
    <property type="protein sequence ID" value="OIW25366.1"/>
    <property type="molecule type" value="Genomic_DNA"/>
</dbReference>
<sequence length="331" mass="36361">MTRAWTFTHGGFPTALQQTTLPPDSTPLKPTEIWVQTKAASVNPVDAQMMGFPLWPYLPSFILPSHKGVGEDFAGVVTEAGRNTGFKTGDEVFGIGPFLPGGTLQETIRLDTKHSVVVPKPVDWSWEQAAALPLVWITAQTTIHLVIPYVKHGKIAVLGGSSSCGMYAVYIAKQRGWEVIASCSGRNADFVRSMGADEVVDYTTTSVPERVRAFAPDAIIDVVGGTECLGIAKRYVTVVGDKTNRMTMGGRNIYFWNPQMLLRALAGRISLGSSYTCVNLDCKRSYLEEVLRLPKEKIIIDSTFDFDHVREAFDKLNTSRTRGKVVIKIST</sequence>
<keyword evidence="3" id="KW-1185">Reference proteome</keyword>
<dbReference type="OrthoDB" id="3509362at2759"/>
<dbReference type="Proteomes" id="UP000182658">
    <property type="component" value="Unassembled WGS sequence"/>
</dbReference>
<evidence type="ECO:0000259" key="1">
    <source>
        <dbReference type="SMART" id="SM00829"/>
    </source>
</evidence>
<dbReference type="FunCoup" id="A0A1J7ID24">
    <property type="interactions" value="148"/>
</dbReference>
<dbReference type="PANTHER" id="PTHR11695">
    <property type="entry name" value="ALCOHOL DEHYDROGENASE RELATED"/>
    <property type="match status" value="1"/>
</dbReference>
<dbReference type="CDD" id="cd08267">
    <property type="entry name" value="MDR1"/>
    <property type="match status" value="1"/>
</dbReference>
<evidence type="ECO:0000313" key="2">
    <source>
        <dbReference type="EMBL" id="OIW25366.1"/>
    </source>
</evidence>
<dbReference type="AlphaFoldDB" id="A0A1J7ID24"/>
<dbReference type="SUPFAM" id="SSF51735">
    <property type="entry name" value="NAD(P)-binding Rossmann-fold domains"/>
    <property type="match status" value="1"/>
</dbReference>
<dbReference type="Gene3D" id="3.40.50.720">
    <property type="entry name" value="NAD(P)-binding Rossmann-like Domain"/>
    <property type="match status" value="1"/>
</dbReference>
<proteinExistence type="predicted"/>
<dbReference type="InterPro" id="IPR036291">
    <property type="entry name" value="NAD(P)-bd_dom_sf"/>
</dbReference>
<reference evidence="2 3" key="1">
    <citation type="submission" date="2016-10" db="EMBL/GenBank/DDBJ databases">
        <title>Draft genome sequence of Coniochaeta ligniaria NRRL30616, a lignocellulolytic fungus for bioabatement of inhibitors in plant biomass hydrolysates.</title>
        <authorList>
            <consortium name="DOE Joint Genome Institute"/>
            <person name="Jimenez D.J."/>
            <person name="Hector R.E."/>
            <person name="Riley R."/>
            <person name="Sun H."/>
            <person name="Grigoriev I.V."/>
            <person name="Van Elsas J.D."/>
            <person name="Nichols N.N."/>
        </authorList>
    </citation>
    <scope>NUCLEOTIDE SEQUENCE [LARGE SCALE GENOMIC DNA]</scope>
    <source>
        <strain evidence="2 3">NRRL 30616</strain>
    </source>
</reference>
<evidence type="ECO:0000313" key="3">
    <source>
        <dbReference type="Proteomes" id="UP000182658"/>
    </source>
</evidence>
<dbReference type="Gene3D" id="3.90.180.10">
    <property type="entry name" value="Medium-chain alcohol dehydrogenases, catalytic domain"/>
    <property type="match status" value="1"/>
</dbReference>
<name>A0A1J7ID24_9PEZI</name>
<dbReference type="InterPro" id="IPR050700">
    <property type="entry name" value="YIM1/Zinc_Alcohol_DH_Fams"/>
</dbReference>
<dbReference type="InterPro" id="IPR020843">
    <property type="entry name" value="ER"/>
</dbReference>
<dbReference type="SMART" id="SM00829">
    <property type="entry name" value="PKS_ER"/>
    <property type="match status" value="1"/>
</dbReference>
<dbReference type="InterPro" id="IPR013154">
    <property type="entry name" value="ADH-like_N"/>
</dbReference>
<organism evidence="2 3">
    <name type="scientific">Coniochaeta ligniaria NRRL 30616</name>
    <dbReference type="NCBI Taxonomy" id="1408157"/>
    <lineage>
        <taxon>Eukaryota</taxon>
        <taxon>Fungi</taxon>
        <taxon>Dikarya</taxon>
        <taxon>Ascomycota</taxon>
        <taxon>Pezizomycotina</taxon>
        <taxon>Sordariomycetes</taxon>
        <taxon>Sordariomycetidae</taxon>
        <taxon>Coniochaetales</taxon>
        <taxon>Coniochaetaceae</taxon>
        <taxon>Coniochaeta</taxon>
    </lineage>
</organism>
<accession>A0A1J7ID24</accession>
<gene>
    <name evidence="2" type="ORF">CONLIGDRAFT_636420</name>
</gene>
<dbReference type="GO" id="GO:0016491">
    <property type="term" value="F:oxidoreductase activity"/>
    <property type="evidence" value="ECO:0007669"/>
    <property type="project" value="InterPro"/>
</dbReference>
<dbReference type="InParanoid" id="A0A1J7ID24"/>
<protein>
    <submittedName>
        <fullName evidence="2">Alcohol dehydrogenase</fullName>
    </submittedName>
</protein>
<dbReference type="STRING" id="1408157.A0A1J7ID24"/>
<feature type="domain" description="Enoyl reductase (ER)" evidence="1">
    <location>
        <begin position="14"/>
        <end position="327"/>
    </location>
</feature>
<dbReference type="Pfam" id="PF13602">
    <property type="entry name" value="ADH_zinc_N_2"/>
    <property type="match status" value="1"/>
</dbReference>
<dbReference type="PANTHER" id="PTHR11695:SF648">
    <property type="entry name" value="ZINC-BINDING OXIDOREDUCTASE"/>
    <property type="match status" value="1"/>
</dbReference>